<organism evidence="2 3">
    <name type="scientific">Hymenobacter glaciei</name>
    <dbReference type="NCBI Taxonomy" id="877209"/>
    <lineage>
        <taxon>Bacteria</taxon>
        <taxon>Pseudomonadati</taxon>
        <taxon>Bacteroidota</taxon>
        <taxon>Cytophagia</taxon>
        <taxon>Cytophagales</taxon>
        <taxon>Hymenobacteraceae</taxon>
        <taxon>Hymenobacter</taxon>
    </lineage>
</organism>
<dbReference type="EMBL" id="BAABDK010000001">
    <property type="protein sequence ID" value="GAA4020882.1"/>
    <property type="molecule type" value="Genomic_DNA"/>
</dbReference>
<feature type="compositionally biased region" description="Polar residues" evidence="1">
    <location>
        <begin position="155"/>
        <end position="170"/>
    </location>
</feature>
<evidence type="ECO:0000313" key="3">
    <source>
        <dbReference type="Proteomes" id="UP001501469"/>
    </source>
</evidence>
<feature type="compositionally biased region" description="Low complexity" evidence="1">
    <location>
        <begin position="126"/>
        <end position="152"/>
    </location>
</feature>
<sequence length="241" mass="25613">MLLGLSGLTSCSDDPPHRKDSEMTVDAPPAATAETPAARAADETPVEEPSGALPQHGRKYQVIVETAYFFDRPVQSTPNGRYLRRGDTFYGQGESNGFVKAGFVQPNGASGTAWLKAQGLRKLPGGAATGAAKATPAARPATRPPATQTDAAYETNASASSTAKGQGNAPATSATKALVEVDRAYFYNSPDLGQPRKAFCQRGDKVRVLESSGDAVRVTFTNWEKVTTTGWMRKDALRFSR</sequence>
<accession>A0ABP7T4H0</accession>
<evidence type="ECO:0000313" key="2">
    <source>
        <dbReference type="EMBL" id="GAA4020882.1"/>
    </source>
</evidence>
<keyword evidence="3" id="KW-1185">Reference proteome</keyword>
<gene>
    <name evidence="2" type="ORF">GCM10022409_00510</name>
</gene>
<evidence type="ECO:0008006" key="4">
    <source>
        <dbReference type="Google" id="ProtNLM"/>
    </source>
</evidence>
<feature type="region of interest" description="Disordered" evidence="1">
    <location>
        <begin position="126"/>
        <end position="170"/>
    </location>
</feature>
<protein>
    <recommendedName>
        <fullName evidence="4">SH3b domain-containing protein</fullName>
    </recommendedName>
</protein>
<dbReference type="Proteomes" id="UP001501469">
    <property type="component" value="Unassembled WGS sequence"/>
</dbReference>
<feature type="region of interest" description="Disordered" evidence="1">
    <location>
        <begin position="1"/>
        <end position="57"/>
    </location>
</feature>
<feature type="compositionally biased region" description="Low complexity" evidence="1">
    <location>
        <begin position="26"/>
        <end position="39"/>
    </location>
</feature>
<reference evidence="3" key="1">
    <citation type="journal article" date="2019" name="Int. J. Syst. Evol. Microbiol.">
        <title>The Global Catalogue of Microorganisms (GCM) 10K type strain sequencing project: providing services to taxonomists for standard genome sequencing and annotation.</title>
        <authorList>
            <consortium name="The Broad Institute Genomics Platform"/>
            <consortium name="The Broad Institute Genome Sequencing Center for Infectious Disease"/>
            <person name="Wu L."/>
            <person name="Ma J."/>
        </authorList>
    </citation>
    <scope>NUCLEOTIDE SEQUENCE [LARGE SCALE GENOMIC DNA]</scope>
    <source>
        <strain evidence="3">JCM 17225</strain>
    </source>
</reference>
<evidence type="ECO:0000256" key="1">
    <source>
        <dbReference type="SAM" id="MobiDB-lite"/>
    </source>
</evidence>
<comment type="caution">
    <text evidence="2">The sequence shown here is derived from an EMBL/GenBank/DDBJ whole genome shotgun (WGS) entry which is preliminary data.</text>
</comment>
<proteinExistence type="predicted"/>
<name>A0ABP7T4H0_9BACT</name>